<reference evidence="6 7" key="1">
    <citation type="submission" date="2016-06" db="EMBL/GenBank/DDBJ databases">
        <authorList>
            <person name="Kjaerup R.B."/>
            <person name="Dalgaard T.S."/>
            <person name="Juul-Madsen H.R."/>
        </authorList>
    </citation>
    <scope>NUCLEOTIDE SEQUENCE [LARGE SCALE GENOMIC DNA]</scope>
    <source>
        <strain evidence="6 7">DSM 45248</strain>
    </source>
</reference>
<dbReference type="AlphaFoldDB" id="A0A1A8ZDY6"/>
<dbReference type="Proteomes" id="UP000198765">
    <property type="component" value="Chromosome I"/>
</dbReference>
<dbReference type="RefSeq" id="WP_091192469.1">
    <property type="nucleotide sequence ID" value="NZ_LT594324.1"/>
</dbReference>
<dbReference type="PRINTS" id="PR00502">
    <property type="entry name" value="NUDIXFAMILY"/>
</dbReference>
<comment type="cofactor">
    <cofactor evidence="1">
        <name>Mg(2+)</name>
        <dbReference type="ChEBI" id="CHEBI:18420"/>
    </cofactor>
</comment>
<dbReference type="InterPro" id="IPR020084">
    <property type="entry name" value="NUDIX_hydrolase_CS"/>
</dbReference>
<keyword evidence="7" id="KW-1185">Reference proteome</keyword>
<dbReference type="CDD" id="cd18882">
    <property type="entry name" value="NUDIX_Hydrolase"/>
    <property type="match status" value="1"/>
</dbReference>
<dbReference type="PATRIC" id="fig|299146.4.peg.1464"/>
<evidence type="ECO:0000256" key="2">
    <source>
        <dbReference type="ARBA" id="ARBA00005582"/>
    </source>
</evidence>
<sequence>MHAVACVLLVDRAGRLLLQLRDAHAAYHPNVWGLPGGHWEPGETIEETALRELREESGLRPDGPLRLFAEQEIPEVDRVKHYFFGATAARQEDVVLGEGRAMVFTAPADVLDGRPYTPGTVDVLARFLSSPEYAELAARSRAGRG</sequence>
<dbReference type="GO" id="GO:0016787">
    <property type="term" value="F:hydrolase activity"/>
    <property type="evidence" value="ECO:0007669"/>
    <property type="project" value="UniProtKB-KW"/>
</dbReference>
<proteinExistence type="inferred from homology"/>
<gene>
    <name evidence="6" type="ORF">GA0070621_1413</name>
</gene>
<dbReference type="InterPro" id="IPR015797">
    <property type="entry name" value="NUDIX_hydrolase-like_dom_sf"/>
</dbReference>
<dbReference type="Gene3D" id="3.90.79.10">
    <property type="entry name" value="Nucleoside Triphosphate Pyrophosphohydrolase"/>
    <property type="match status" value="1"/>
</dbReference>
<feature type="domain" description="Nudix hydrolase" evidence="5">
    <location>
        <begin position="1"/>
        <end position="129"/>
    </location>
</feature>
<evidence type="ECO:0000313" key="7">
    <source>
        <dbReference type="Proteomes" id="UP000198765"/>
    </source>
</evidence>
<dbReference type="SUPFAM" id="SSF55811">
    <property type="entry name" value="Nudix"/>
    <property type="match status" value="1"/>
</dbReference>
<dbReference type="PROSITE" id="PS51462">
    <property type="entry name" value="NUDIX"/>
    <property type="match status" value="1"/>
</dbReference>
<dbReference type="PANTHER" id="PTHR43046">
    <property type="entry name" value="GDP-MANNOSE MANNOSYL HYDROLASE"/>
    <property type="match status" value="1"/>
</dbReference>
<accession>A0A1A8ZDY6</accession>
<dbReference type="InterPro" id="IPR000086">
    <property type="entry name" value="NUDIX_hydrolase_dom"/>
</dbReference>
<dbReference type="PANTHER" id="PTHR43046:SF14">
    <property type="entry name" value="MUTT_NUDIX FAMILY PROTEIN"/>
    <property type="match status" value="1"/>
</dbReference>
<organism evidence="6 7">
    <name type="scientific">Micromonospora narathiwatensis</name>
    <dbReference type="NCBI Taxonomy" id="299146"/>
    <lineage>
        <taxon>Bacteria</taxon>
        <taxon>Bacillati</taxon>
        <taxon>Actinomycetota</taxon>
        <taxon>Actinomycetes</taxon>
        <taxon>Micromonosporales</taxon>
        <taxon>Micromonosporaceae</taxon>
        <taxon>Micromonospora</taxon>
    </lineage>
</organism>
<evidence type="ECO:0000313" key="6">
    <source>
        <dbReference type="EMBL" id="SBT42097.1"/>
    </source>
</evidence>
<dbReference type="InterPro" id="IPR020476">
    <property type="entry name" value="Nudix_hydrolase"/>
</dbReference>
<name>A0A1A8ZDY6_9ACTN</name>
<dbReference type="Pfam" id="PF00293">
    <property type="entry name" value="NUDIX"/>
    <property type="match status" value="1"/>
</dbReference>
<keyword evidence="3 4" id="KW-0378">Hydrolase</keyword>
<evidence type="ECO:0000259" key="5">
    <source>
        <dbReference type="PROSITE" id="PS51462"/>
    </source>
</evidence>
<comment type="similarity">
    <text evidence="2 4">Belongs to the Nudix hydrolase family.</text>
</comment>
<evidence type="ECO:0000256" key="4">
    <source>
        <dbReference type="RuleBase" id="RU003476"/>
    </source>
</evidence>
<dbReference type="EMBL" id="LT594324">
    <property type="protein sequence ID" value="SBT42097.1"/>
    <property type="molecule type" value="Genomic_DNA"/>
</dbReference>
<evidence type="ECO:0000256" key="3">
    <source>
        <dbReference type="ARBA" id="ARBA00022801"/>
    </source>
</evidence>
<dbReference type="PROSITE" id="PS00893">
    <property type="entry name" value="NUDIX_BOX"/>
    <property type="match status" value="1"/>
</dbReference>
<protein>
    <submittedName>
        <fullName evidence="6">NUDIX domain-containing protein</fullName>
    </submittedName>
</protein>
<evidence type="ECO:0000256" key="1">
    <source>
        <dbReference type="ARBA" id="ARBA00001946"/>
    </source>
</evidence>
<dbReference type="OrthoDB" id="161692at2"/>